<gene>
    <name evidence="2" type="ORF">CO003_00925</name>
</gene>
<comment type="caution">
    <text evidence="2">The sequence shown here is derived from an EMBL/GenBank/DDBJ whole genome shotgun (WGS) entry which is preliminary data.</text>
</comment>
<feature type="chain" id="PRO_5014617565" description="Ig-like domain-containing protein" evidence="1">
    <location>
        <begin position="27"/>
        <end position="238"/>
    </location>
</feature>
<accession>A0A2M7IE26</accession>
<dbReference type="AlphaFoldDB" id="A0A2M7IE26"/>
<dbReference type="Proteomes" id="UP000231673">
    <property type="component" value="Unassembled WGS sequence"/>
</dbReference>
<feature type="signal peptide" evidence="1">
    <location>
        <begin position="1"/>
        <end position="26"/>
    </location>
</feature>
<name>A0A2M7IE26_9BACT</name>
<reference evidence="3" key="1">
    <citation type="submission" date="2017-09" db="EMBL/GenBank/DDBJ databases">
        <title>Depth-based differentiation of microbial function through sediment-hosted aquifers and enrichment of novel symbionts in the deep terrestrial subsurface.</title>
        <authorList>
            <person name="Probst A.J."/>
            <person name="Ladd B."/>
            <person name="Jarett J.K."/>
            <person name="Geller-Mcgrath D.E."/>
            <person name="Sieber C.M.K."/>
            <person name="Emerson J.B."/>
            <person name="Anantharaman K."/>
            <person name="Thomas B.C."/>
            <person name="Malmstrom R."/>
            <person name="Stieglmeier M."/>
            <person name="Klingl A."/>
            <person name="Woyke T."/>
            <person name="Ryan C.M."/>
            <person name="Banfield J.F."/>
        </authorList>
    </citation>
    <scope>NUCLEOTIDE SEQUENCE [LARGE SCALE GENOMIC DNA]</scope>
</reference>
<evidence type="ECO:0000256" key="1">
    <source>
        <dbReference type="SAM" id="SignalP"/>
    </source>
</evidence>
<sequence>MKKINKKEYFLLLIFFGLLMFTAAQSQTLNITLTWSANTYVPPGYQGRTLPVRGSVVEVAATVESSGTKPELLSYQWIVNGLVQETGSGIGKQAFNLKIPDKTSRDYLVKVEVGDKNGNFLGVSSYMTIPIVNPEIVLTVGASPVSAESYSVLPEQETDFIAQPYFFNINRITDLSYKWNLGEQEAFLIDSITPNVLSLKVNQRTETASQTLFVSAENKSNPFQTAQTKAEIIFIPNQ</sequence>
<organism evidence="2 3">
    <name type="scientific">Candidatus Portnoybacteria bacterium CG_4_8_14_3_um_filter_44_15</name>
    <dbReference type="NCBI Taxonomy" id="1974803"/>
    <lineage>
        <taxon>Bacteria</taxon>
        <taxon>Candidatus Portnoyibacteriota</taxon>
    </lineage>
</organism>
<evidence type="ECO:0000313" key="2">
    <source>
        <dbReference type="EMBL" id="PIW74763.1"/>
    </source>
</evidence>
<protein>
    <recommendedName>
        <fullName evidence="4">Ig-like domain-containing protein</fullName>
    </recommendedName>
</protein>
<proteinExistence type="predicted"/>
<dbReference type="EMBL" id="PFGW01000020">
    <property type="protein sequence ID" value="PIW74763.1"/>
    <property type="molecule type" value="Genomic_DNA"/>
</dbReference>
<evidence type="ECO:0000313" key="3">
    <source>
        <dbReference type="Proteomes" id="UP000231673"/>
    </source>
</evidence>
<keyword evidence="1" id="KW-0732">Signal</keyword>
<evidence type="ECO:0008006" key="4">
    <source>
        <dbReference type="Google" id="ProtNLM"/>
    </source>
</evidence>